<feature type="chain" id="PRO_5038211171" evidence="1">
    <location>
        <begin position="21"/>
        <end position="455"/>
    </location>
</feature>
<proteinExistence type="predicted"/>
<reference evidence="2 4" key="1">
    <citation type="submission" date="2015-10" db="EMBL/GenBank/DDBJ databases">
        <title>A novel member of the family Ruminococcaceae isolated from human faeces.</title>
        <authorList>
            <person name="Shkoporov A.N."/>
            <person name="Chaplin A.V."/>
            <person name="Motuzova O.V."/>
            <person name="Kafarskaia L.I."/>
            <person name="Efimov B.A."/>
        </authorList>
    </citation>
    <scope>NUCLEOTIDE SEQUENCE [LARGE SCALE GENOMIC DNA]</scope>
    <source>
        <strain evidence="2 4">668</strain>
    </source>
</reference>
<gene>
    <name evidence="2" type="ORF">ASJ35_16485</name>
    <name evidence="3" type="ORF">FYJ76_14040</name>
</gene>
<dbReference type="InterPro" id="IPR006059">
    <property type="entry name" value="SBP"/>
</dbReference>
<accession>A0A0W7TM82</accession>
<dbReference type="EMBL" id="LMUA01000035">
    <property type="protein sequence ID" value="KUE74945.1"/>
    <property type="molecule type" value="Genomic_DNA"/>
</dbReference>
<organism evidence="2 4">
    <name type="scientific">Ruthenibacterium lactatiformans</name>
    <dbReference type="NCBI Taxonomy" id="1550024"/>
    <lineage>
        <taxon>Bacteria</taxon>
        <taxon>Bacillati</taxon>
        <taxon>Bacillota</taxon>
        <taxon>Clostridia</taxon>
        <taxon>Eubacteriales</taxon>
        <taxon>Oscillospiraceae</taxon>
        <taxon>Ruthenibacterium</taxon>
    </lineage>
</organism>
<sequence>MMKKALSLLLASVMALSLLAGCGSTAPSSSAAVGSSSAAPSSTASTDAEPVELTYWTTSARLTDFELSLQEEFMKQHPNITINNVIKEGDPGNDFYTAVAAGNAPDMVEVSFTMMDKYMDAGILEPLNSYFDAWEDKGAYDQVYLDSFTRNDDLLGLVSWSTAFYLAYNKALFEQAGIEAPPATWEEALEDAKLLNDPDNQVAGYATLTSEWTEWFFQYYVWQAGGDLSKENEDGTLELTFTDPAVIEAGKYYQELRAANVLPSDLTLKFGDLQDKFAQGKIAMMPFAGDWVSIMVAKGMKVEDIGLALLPAGPSGKSVTTDMGQCMVINAKTSQEKKDAAWEYIKFMLSLDTLNKRAENMVATGGINPQIYARNDFDLAAATGMPAEWTEVVNASKGGRLEFPGKAIVGSYVDRAVQNILTDPNADVEKEFAAAQESAQLEVVDDYNAEIKEAA</sequence>
<dbReference type="Gene3D" id="3.40.190.10">
    <property type="entry name" value="Periplasmic binding protein-like II"/>
    <property type="match status" value="1"/>
</dbReference>
<dbReference type="Proteomes" id="UP000431913">
    <property type="component" value="Unassembled WGS sequence"/>
</dbReference>
<evidence type="ECO:0000256" key="1">
    <source>
        <dbReference type="SAM" id="SignalP"/>
    </source>
</evidence>
<dbReference type="PANTHER" id="PTHR43649">
    <property type="entry name" value="ARABINOSE-BINDING PROTEIN-RELATED"/>
    <property type="match status" value="1"/>
</dbReference>
<evidence type="ECO:0000313" key="4">
    <source>
        <dbReference type="Proteomes" id="UP000053433"/>
    </source>
</evidence>
<dbReference type="SUPFAM" id="SSF53850">
    <property type="entry name" value="Periplasmic binding protein-like II"/>
    <property type="match status" value="1"/>
</dbReference>
<dbReference type="PANTHER" id="PTHR43649:SF30">
    <property type="entry name" value="ABC TRANSPORTER SUBSTRATE-BINDING PROTEIN"/>
    <property type="match status" value="1"/>
</dbReference>
<evidence type="ECO:0000313" key="3">
    <source>
        <dbReference type="EMBL" id="MST93037.1"/>
    </source>
</evidence>
<dbReference type="EMBL" id="VUNJ01000018">
    <property type="protein sequence ID" value="MST93037.1"/>
    <property type="molecule type" value="Genomic_DNA"/>
</dbReference>
<evidence type="ECO:0000313" key="2">
    <source>
        <dbReference type="EMBL" id="KUE74945.1"/>
    </source>
</evidence>
<dbReference type="AlphaFoldDB" id="A0A0W7TM82"/>
<evidence type="ECO:0000313" key="5">
    <source>
        <dbReference type="Proteomes" id="UP000431913"/>
    </source>
</evidence>
<dbReference type="PROSITE" id="PS51257">
    <property type="entry name" value="PROKAR_LIPOPROTEIN"/>
    <property type="match status" value="1"/>
</dbReference>
<protein>
    <submittedName>
        <fullName evidence="3">Extracellular solute-binding protein</fullName>
    </submittedName>
    <submittedName>
        <fullName evidence="2">Sugar ABC transporter substrate-binding protein</fullName>
    </submittedName>
</protein>
<dbReference type="Pfam" id="PF01547">
    <property type="entry name" value="SBP_bac_1"/>
    <property type="match status" value="1"/>
</dbReference>
<keyword evidence="1" id="KW-0732">Signal</keyword>
<name>A0A0W7TM82_9FIRM</name>
<dbReference type="InterPro" id="IPR050490">
    <property type="entry name" value="Bact_solute-bd_prot1"/>
</dbReference>
<dbReference type="Proteomes" id="UP000053433">
    <property type="component" value="Unassembled WGS sequence"/>
</dbReference>
<feature type="signal peptide" evidence="1">
    <location>
        <begin position="1"/>
        <end position="20"/>
    </location>
</feature>
<reference evidence="3 5" key="2">
    <citation type="submission" date="2019-08" db="EMBL/GenBank/DDBJ databases">
        <title>In-depth cultivation of the pig gut microbiome towards novel bacterial diversity and tailored functional studies.</title>
        <authorList>
            <person name="Wylensek D."/>
            <person name="Hitch T.C.A."/>
            <person name="Clavel T."/>
        </authorList>
    </citation>
    <scope>NUCLEOTIDE SEQUENCE [LARGE SCALE GENOMIC DNA]</scope>
    <source>
        <strain evidence="3 5">WCA3-601-WT-6J</strain>
    </source>
</reference>
<comment type="caution">
    <text evidence="2">The sequence shown here is derived from an EMBL/GenBank/DDBJ whole genome shotgun (WGS) entry which is preliminary data.</text>
</comment>